<sequence>MPLPRPSRSSGHESAPPMNSMLPPRPAGRRPCGSGRRASPGTSKTAPGQPPRRRSHDSGLISIRRHFRQNTGQETTKTNDLADRRGAAADAKAALLRAYRATREAAEPTRIARQEELLAIAAARDARHEERDRLKSEAKARQEEQARGEARPRHIRRPPLLPPEPSSRRRKNPTAWSPASSRTMPHARPTGTGAMPSARHGSSRSSFLPAERAFAQTTSLCGDVTISIADMTASVAVWWIMWPAPSTRCKLLCGISSCSRAD</sequence>
<keyword evidence="3" id="KW-1185">Reference proteome</keyword>
<feature type="compositionally biased region" description="Basic and acidic residues" evidence="1">
    <location>
        <begin position="129"/>
        <end position="152"/>
    </location>
</feature>
<protein>
    <submittedName>
        <fullName evidence="2">Uncharacterized protein</fullName>
    </submittedName>
</protein>
<organism evidence="2 3">
    <name type="scientific">Paracoccus chinensis</name>
    <dbReference type="NCBI Taxonomy" id="525640"/>
    <lineage>
        <taxon>Bacteria</taxon>
        <taxon>Pseudomonadati</taxon>
        <taxon>Pseudomonadota</taxon>
        <taxon>Alphaproteobacteria</taxon>
        <taxon>Rhodobacterales</taxon>
        <taxon>Paracoccaceae</taxon>
        <taxon>Paracoccus</taxon>
    </lineage>
</organism>
<gene>
    <name evidence="2" type="ORF">SAMN04487971_1324</name>
</gene>
<dbReference type="Proteomes" id="UP000199555">
    <property type="component" value="Unassembled WGS sequence"/>
</dbReference>
<dbReference type="EMBL" id="FNGE01000032">
    <property type="protein sequence ID" value="SDL87222.1"/>
    <property type="molecule type" value="Genomic_DNA"/>
</dbReference>
<dbReference type="AlphaFoldDB" id="A0A1G9NKT6"/>
<proteinExistence type="predicted"/>
<evidence type="ECO:0000313" key="2">
    <source>
        <dbReference type="EMBL" id="SDL87222.1"/>
    </source>
</evidence>
<name>A0A1G9NKT6_9RHOB</name>
<accession>A0A1G9NKT6</accession>
<feature type="region of interest" description="Disordered" evidence="1">
    <location>
        <begin position="129"/>
        <end position="205"/>
    </location>
</feature>
<feature type="compositionally biased region" description="Polar residues" evidence="1">
    <location>
        <begin position="69"/>
        <end position="79"/>
    </location>
</feature>
<reference evidence="3" key="1">
    <citation type="submission" date="2016-10" db="EMBL/GenBank/DDBJ databases">
        <authorList>
            <person name="Varghese N."/>
            <person name="Submissions S."/>
        </authorList>
    </citation>
    <scope>NUCLEOTIDE SEQUENCE [LARGE SCALE GENOMIC DNA]</scope>
    <source>
        <strain evidence="3">CGMCC 1.7655</strain>
    </source>
</reference>
<feature type="compositionally biased region" description="Polar residues" evidence="1">
    <location>
        <begin position="174"/>
        <end position="183"/>
    </location>
</feature>
<feature type="region of interest" description="Disordered" evidence="1">
    <location>
        <begin position="1"/>
        <end position="85"/>
    </location>
</feature>
<evidence type="ECO:0000313" key="3">
    <source>
        <dbReference type="Proteomes" id="UP000199555"/>
    </source>
</evidence>
<evidence type="ECO:0000256" key="1">
    <source>
        <dbReference type="SAM" id="MobiDB-lite"/>
    </source>
</evidence>